<dbReference type="InterPro" id="IPR051865">
    <property type="entry name" value="WD-repeat_CDT2_adapter"/>
</dbReference>
<dbReference type="InterPro" id="IPR036322">
    <property type="entry name" value="WD40_repeat_dom_sf"/>
</dbReference>
<comment type="similarity">
    <text evidence="3">Belongs to the WD repeat cdt2 family.</text>
</comment>
<dbReference type="GO" id="GO:0043161">
    <property type="term" value="P:proteasome-mediated ubiquitin-dependent protein catabolic process"/>
    <property type="evidence" value="ECO:0007669"/>
    <property type="project" value="TreeGrafter"/>
</dbReference>
<reference evidence="5" key="1">
    <citation type="journal article" date="2021" name="Nat. Commun.">
        <title>Genetic determinants of endophytism in the Arabidopsis root mycobiome.</title>
        <authorList>
            <person name="Mesny F."/>
            <person name="Miyauchi S."/>
            <person name="Thiergart T."/>
            <person name="Pickel B."/>
            <person name="Atanasova L."/>
            <person name="Karlsson M."/>
            <person name="Huettel B."/>
            <person name="Barry K.W."/>
            <person name="Haridas S."/>
            <person name="Chen C."/>
            <person name="Bauer D."/>
            <person name="Andreopoulos W."/>
            <person name="Pangilinan J."/>
            <person name="LaButti K."/>
            <person name="Riley R."/>
            <person name="Lipzen A."/>
            <person name="Clum A."/>
            <person name="Drula E."/>
            <person name="Henrissat B."/>
            <person name="Kohler A."/>
            <person name="Grigoriev I.V."/>
            <person name="Martin F.M."/>
            <person name="Hacquard S."/>
        </authorList>
    </citation>
    <scope>NUCLEOTIDE SEQUENCE</scope>
    <source>
        <strain evidence="5">MPI-CAGE-CH-0235</strain>
    </source>
</reference>
<evidence type="ECO:0000313" key="6">
    <source>
        <dbReference type="Proteomes" id="UP000813444"/>
    </source>
</evidence>
<dbReference type="GO" id="GO:0005634">
    <property type="term" value="C:nucleus"/>
    <property type="evidence" value="ECO:0007669"/>
    <property type="project" value="TreeGrafter"/>
</dbReference>
<feature type="compositionally biased region" description="Low complexity" evidence="4">
    <location>
        <begin position="33"/>
        <end position="44"/>
    </location>
</feature>
<proteinExistence type="inferred from homology"/>
<dbReference type="Gene3D" id="2.130.10.10">
    <property type="entry name" value="YVTN repeat-like/Quinoprotein amine dehydrogenase"/>
    <property type="match status" value="2"/>
</dbReference>
<dbReference type="Pfam" id="PF00400">
    <property type="entry name" value="WD40"/>
    <property type="match status" value="2"/>
</dbReference>
<dbReference type="EMBL" id="JAGPNK010000007">
    <property type="protein sequence ID" value="KAH7318382.1"/>
    <property type="molecule type" value="Genomic_DNA"/>
</dbReference>
<gene>
    <name evidence="5" type="ORF">B0I35DRAFT_241512</name>
</gene>
<comment type="pathway">
    <text evidence="1">Protein modification; protein ubiquitination.</text>
</comment>
<dbReference type="InterPro" id="IPR001680">
    <property type="entry name" value="WD40_rpt"/>
</dbReference>
<dbReference type="Proteomes" id="UP000813444">
    <property type="component" value="Unassembled WGS sequence"/>
</dbReference>
<evidence type="ECO:0000256" key="2">
    <source>
        <dbReference type="ARBA" id="ARBA00022786"/>
    </source>
</evidence>
<feature type="compositionally biased region" description="Polar residues" evidence="4">
    <location>
        <begin position="615"/>
        <end position="624"/>
    </location>
</feature>
<dbReference type="SUPFAM" id="SSF50978">
    <property type="entry name" value="WD40 repeat-like"/>
    <property type="match status" value="1"/>
</dbReference>
<dbReference type="AlphaFoldDB" id="A0A8K0SRL7"/>
<evidence type="ECO:0000256" key="3">
    <source>
        <dbReference type="ARBA" id="ARBA00038344"/>
    </source>
</evidence>
<accession>A0A8K0SRL7</accession>
<sequence>MEHHGPSSSSPAGPLLSPTRTSHRKEKRNPSVTPRRFGRFFTPRNAVGGPTRRILANLDAAAINRVPISPQSVVSDALDSDPICSSPIERAVAAGRKRKATGEGESVIKRRGALVEDLALPPLPLPTPISVADVKEAAESSNPADAKGVQEALGQRRKAVLNYFFNTNQGKSRASVARSLSTSCDDVAMQDVNPLETYQPKPIRKFANRGLEAQLLEREHGFAALPGKQHMSFPAADYRSETASFYSRSLDVFHCTSQNGRGNTIPFCLASARNAPITAIGDEEGCVRFLSTSMTESPSESKISLYGKVHENAIMSLAFSADDMRLATACGDRTGKILDVATETIAVNLDVKHHDSLRQIAFQPGQSEGNVLATSDRAGRIQVWDIRCAPVPINAFSSMSPTGVIRRNTQLRAVGGQTVNTIDNAHQRIMSGMTSPASVTSIHWLPAGREHLLLSASEANACVKLWDTRYIKPRRQFDETPLAMTAEPSSHSWRSYGITSLAVSSDAARFYAVCRDSTVYAFSTAHLMLGNAPELSFGAAKRRPTGAEGLGPLYGLRHDMFRAHSFYVKCALRPSAGHSSELLAVGSSLNCAMLMPLDERYMKAAWDKYAHEPNHSSSATPLATPSQSFSRPSSSAPPVPIFNVGTPLIRGHEREVAVPSWSHDGKLVTASDDYIVRHWQQGADEARRLRQVGEFGGERHMAGWADVGADWDIEDDDDEC</sequence>
<feature type="compositionally biased region" description="Low complexity" evidence="4">
    <location>
        <begin position="625"/>
        <end position="634"/>
    </location>
</feature>
<evidence type="ECO:0000256" key="4">
    <source>
        <dbReference type="SAM" id="MobiDB-lite"/>
    </source>
</evidence>
<keyword evidence="6" id="KW-1185">Reference proteome</keyword>
<dbReference type="SMART" id="SM00320">
    <property type="entry name" value="WD40"/>
    <property type="match status" value="5"/>
</dbReference>
<feature type="region of interest" description="Disordered" evidence="4">
    <location>
        <begin position="1"/>
        <end position="44"/>
    </location>
</feature>
<name>A0A8K0SRL7_9HYPO</name>
<protein>
    <submittedName>
        <fullName evidence="5">WD40-repeat-containing domain protein</fullName>
    </submittedName>
</protein>
<evidence type="ECO:0000313" key="5">
    <source>
        <dbReference type="EMBL" id="KAH7318382.1"/>
    </source>
</evidence>
<dbReference type="PANTHER" id="PTHR22852:SF0">
    <property type="entry name" value="DENTICLELESS PROTEIN HOMOLOG"/>
    <property type="match status" value="1"/>
</dbReference>
<dbReference type="GO" id="GO:0030674">
    <property type="term" value="F:protein-macromolecule adaptor activity"/>
    <property type="evidence" value="ECO:0007669"/>
    <property type="project" value="TreeGrafter"/>
</dbReference>
<keyword evidence="2" id="KW-0833">Ubl conjugation pathway</keyword>
<dbReference type="InterPro" id="IPR015943">
    <property type="entry name" value="WD40/YVTN_repeat-like_dom_sf"/>
</dbReference>
<feature type="region of interest" description="Disordered" evidence="4">
    <location>
        <begin position="613"/>
        <end position="637"/>
    </location>
</feature>
<organism evidence="5 6">
    <name type="scientific">Stachybotrys elegans</name>
    <dbReference type="NCBI Taxonomy" id="80388"/>
    <lineage>
        <taxon>Eukaryota</taxon>
        <taxon>Fungi</taxon>
        <taxon>Dikarya</taxon>
        <taxon>Ascomycota</taxon>
        <taxon>Pezizomycotina</taxon>
        <taxon>Sordariomycetes</taxon>
        <taxon>Hypocreomycetidae</taxon>
        <taxon>Hypocreales</taxon>
        <taxon>Stachybotryaceae</taxon>
        <taxon>Stachybotrys</taxon>
    </lineage>
</organism>
<comment type="caution">
    <text evidence="5">The sequence shown here is derived from an EMBL/GenBank/DDBJ whole genome shotgun (WGS) entry which is preliminary data.</text>
</comment>
<evidence type="ECO:0000256" key="1">
    <source>
        <dbReference type="ARBA" id="ARBA00004906"/>
    </source>
</evidence>
<dbReference type="PANTHER" id="PTHR22852">
    <property type="entry name" value="LETHAL 2 DENTICLELESS PROTEIN RETINOIC ACID-REGULATED NUCLEAR MATRIX-ASSOCIATED PROTEIN"/>
    <property type="match status" value="1"/>
</dbReference>
<dbReference type="OrthoDB" id="2096344at2759"/>
<feature type="compositionally biased region" description="Low complexity" evidence="4">
    <location>
        <begin position="1"/>
        <end position="18"/>
    </location>
</feature>